<protein>
    <submittedName>
        <fullName evidence="1">Uncharacterized protein</fullName>
    </submittedName>
</protein>
<reference evidence="1 2" key="1">
    <citation type="submission" date="2017-11" db="EMBL/GenBank/DDBJ databases">
        <title>Revised Sequence and Annotation of the Rhodobaca barguzinensis strain alga05 Genome.</title>
        <authorList>
            <person name="Kopejtka K."/>
            <person name="Tomasch J.M."/>
            <person name="Bunk B."/>
            <person name="Koblizek M."/>
        </authorList>
    </citation>
    <scope>NUCLEOTIDE SEQUENCE [LARGE SCALE GENOMIC DNA]</scope>
    <source>
        <strain evidence="2">alga05</strain>
    </source>
</reference>
<accession>A0A2K8KDS1</accession>
<proteinExistence type="predicted"/>
<organism evidence="1 2">
    <name type="scientific">Roseinatronobacter bogoriensis subsp. barguzinensis</name>
    <dbReference type="NCBI Taxonomy" id="441209"/>
    <lineage>
        <taxon>Bacteria</taxon>
        <taxon>Pseudomonadati</taxon>
        <taxon>Pseudomonadota</taxon>
        <taxon>Alphaproteobacteria</taxon>
        <taxon>Rhodobacterales</taxon>
        <taxon>Paracoccaceae</taxon>
        <taxon>Roseinatronobacter</taxon>
    </lineage>
</organism>
<dbReference type="Proteomes" id="UP000228948">
    <property type="component" value="Chromosome"/>
</dbReference>
<sequence>MYLPAIPPYCEHVKMYPEHQGISERISLHGQTGAPVMYRIALMQMDRPKGTVVRVVAQGCRTGQKPGRNDAAKQETR</sequence>
<dbReference type="AlphaFoldDB" id="A0A2K8KDS1"/>
<evidence type="ECO:0000313" key="1">
    <source>
        <dbReference type="EMBL" id="ATX66073.1"/>
    </source>
</evidence>
<keyword evidence="2" id="KW-1185">Reference proteome</keyword>
<dbReference type="EMBL" id="CP024899">
    <property type="protein sequence ID" value="ATX66073.1"/>
    <property type="molecule type" value="Genomic_DNA"/>
</dbReference>
<gene>
    <name evidence="1" type="ORF">BG454_09775</name>
</gene>
<evidence type="ECO:0000313" key="2">
    <source>
        <dbReference type="Proteomes" id="UP000228948"/>
    </source>
</evidence>
<name>A0A2K8KDS1_9RHOB</name>
<dbReference type="KEGG" id="rbg:BG454_09775"/>